<accession>A0A1L0BSJ4</accession>
<dbReference type="GO" id="GO:0051020">
    <property type="term" value="F:GTPase binding"/>
    <property type="evidence" value="ECO:0007669"/>
    <property type="project" value="TreeGrafter"/>
</dbReference>
<dbReference type="Pfam" id="PF12796">
    <property type="entry name" value="Ank_2"/>
    <property type="match status" value="1"/>
</dbReference>
<dbReference type="CDD" id="cd15473">
    <property type="entry name" value="Myo5p-like_CBD_DIL_ANK"/>
    <property type="match status" value="1"/>
</dbReference>
<dbReference type="PANTHER" id="PTHR16027">
    <property type="entry name" value="DILUTE DOMAIN-CONTAINING PROTEIN YPR089W"/>
    <property type="match status" value="1"/>
</dbReference>
<dbReference type="AlphaFoldDB" id="A0A1L0BSJ4"/>
<dbReference type="SUPFAM" id="SSF48403">
    <property type="entry name" value="Ankyrin repeat"/>
    <property type="match status" value="1"/>
</dbReference>
<sequence>MNAWAESSFDASVVLSPLINYSDPIMAPLLTIKKTVQLGPDLASASESTTDNELVEALLAVCEGDLVSFESAVRSNPSIVSSYYPSESSGVTCLIMAVVLNHFQIAESLLANHGADPDEHDTAGPQYTPLMWAVHLNYLDMVKLLLDYQADPYLSPRQDDHDAVLMVSQSNLQMYDFFKSHNLFRVLAIDEADVFHTNTFGPDESVDDISYQIRMQTLGNNVSSDSLEEAHLDEEAELSADAELVQTPEYDYKKLLPEQFIKFSDSDIPSLLDYIFGLRSSLTTYQHATKVPAAIVFQLIRYSHFKVDSQDLSEFLFECFVTRLRSVTNTKSGVFNMSILAVDGDKAGGLAGGAGDIVLLSYWLSVIQFLHFYFVKSNLYAVYPKFLQELINLTQSLVATLSFSLNSRLNGLVDDCLINFTNLVDVSSVLYAKDWNLFKNKNKMHPSSYDDILQMLFPPNQAELMRPSPLRYVQVLGALDYVLKLHAVDPLLRFQTFSQVFYYINATIFNRLISTSKNCSRAKAIQIRLNISTLEDWLRSHNYRIYKPDNLGGLSSLLGEQKDSFVLKNLLDDTKDDKNPHSSSFYYKSLYHIGKEHLLPTIELLQWLQVMSGLQDEESLINTINLFDALNYYQIFKLTNKLYRYEVEEKKIAKPLVQYLRRLMAEQGEKQVSNNHLHYMTQTNFLLKEEYIYLNPNYVFAIALPNLNELIVNYGSGIGGVKVMRAKKYQPSLPISVMDDVEEILAANRNSNINDTYDYEEEHSAESDKGTESEDEVREEDSGQREPVKKTFKGDELFKQMQPPLSLAHKNWGQEDIDSNPW</sequence>
<proteinExistence type="predicted"/>
<dbReference type="EMBL" id="LT635766">
    <property type="protein sequence ID" value="SGZ54227.1"/>
    <property type="molecule type" value="Genomic_DNA"/>
</dbReference>
<dbReference type="InterPro" id="IPR052072">
    <property type="entry name" value="Vascular_dev_regulator"/>
</dbReference>
<dbReference type="InterPro" id="IPR036770">
    <property type="entry name" value="Ankyrin_rpt-contain_sf"/>
</dbReference>
<dbReference type="SMART" id="SM00248">
    <property type="entry name" value="ANK"/>
    <property type="match status" value="2"/>
</dbReference>
<organism evidence="3 4">
    <name type="scientific">Sungouiella intermedia</name>
    <dbReference type="NCBI Taxonomy" id="45354"/>
    <lineage>
        <taxon>Eukaryota</taxon>
        <taxon>Fungi</taxon>
        <taxon>Dikarya</taxon>
        <taxon>Ascomycota</taxon>
        <taxon>Saccharomycotina</taxon>
        <taxon>Pichiomycetes</taxon>
        <taxon>Metschnikowiaceae</taxon>
        <taxon>Sungouiella</taxon>
    </lineage>
</organism>
<reference evidence="3 4" key="1">
    <citation type="submission" date="2016-10" db="EMBL/GenBank/DDBJ databases">
        <authorList>
            <person name="de Groot N.N."/>
        </authorList>
    </citation>
    <scope>NUCLEOTIDE SEQUENCE [LARGE SCALE GENOMIC DNA]</scope>
    <source>
        <strain evidence="3 4">PYCC 4715</strain>
    </source>
</reference>
<feature type="region of interest" description="Disordered" evidence="1">
    <location>
        <begin position="752"/>
        <end position="822"/>
    </location>
</feature>
<dbReference type="PANTHER" id="PTHR16027:SF6">
    <property type="entry name" value="DILUTE DOMAIN-CONTAINING PROTEIN"/>
    <property type="match status" value="1"/>
</dbReference>
<dbReference type="Gene3D" id="1.25.40.20">
    <property type="entry name" value="Ankyrin repeat-containing domain"/>
    <property type="match status" value="1"/>
</dbReference>
<gene>
    <name evidence="3" type="ORF">SAMEA4029009_CIC11G00000005788</name>
</gene>
<evidence type="ECO:0000313" key="3">
    <source>
        <dbReference type="EMBL" id="SGZ54227.1"/>
    </source>
</evidence>
<protein>
    <submittedName>
        <fullName evidence="3">CIC11C00000005788</fullName>
    </submittedName>
</protein>
<dbReference type="InterPro" id="IPR002110">
    <property type="entry name" value="Ankyrin_rpt"/>
</dbReference>
<dbReference type="Proteomes" id="UP000182259">
    <property type="component" value="Chromosome III"/>
</dbReference>
<dbReference type="SMART" id="SM01132">
    <property type="entry name" value="DIL"/>
    <property type="match status" value="1"/>
</dbReference>
<name>A0A1L0BSJ4_9ASCO</name>
<dbReference type="Pfam" id="PF01843">
    <property type="entry name" value="DIL"/>
    <property type="match status" value="1"/>
</dbReference>
<feature type="compositionally biased region" description="Basic and acidic residues" evidence="1">
    <location>
        <begin position="762"/>
        <end position="772"/>
    </location>
</feature>
<dbReference type="InterPro" id="IPR037986">
    <property type="entry name" value="Myo5p-like_CBD_DIL"/>
</dbReference>
<feature type="compositionally biased region" description="Basic and acidic residues" evidence="1">
    <location>
        <begin position="780"/>
        <end position="798"/>
    </location>
</feature>
<dbReference type="PROSITE" id="PS51126">
    <property type="entry name" value="DILUTE"/>
    <property type="match status" value="1"/>
</dbReference>
<evidence type="ECO:0000259" key="2">
    <source>
        <dbReference type="PROSITE" id="PS51126"/>
    </source>
</evidence>
<feature type="domain" description="Dilute" evidence="2">
    <location>
        <begin position="356"/>
        <end position="666"/>
    </location>
</feature>
<evidence type="ECO:0000256" key="1">
    <source>
        <dbReference type="SAM" id="MobiDB-lite"/>
    </source>
</evidence>
<dbReference type="InterPro" id="IPR002710">
    <property type="entry name" value="Dilute_dom"/>
</dbReference>
<evidence type="ECO:0000313" key="4">
    <source>
        <dbReference type="Proteomes" id="UP000182259"/>
    </source>
</evidence>